<dbReference type="Proteomes" id="UP001189429">
    <property type="component" value="Unassembled WGS sequence"/>
</dbReference>
<evidence type="ECO:0008006" key="3">
    <source>
        <dbReference type="Google" id="ProtNLM"/>
    </source>
</evidence>
<dbReference type="InterPro" id="IPR023213">
    <property type="entry name" value="CAT-like_dom_sf"/>
</dbReference>
<accession>A0ABN9PWB9</accession>
<evidence type="ECO:0000313" key="2">
    <source>
        <dbReference type="Proteomes" id="UP001189429"/>
    </source>
</evidence>
<name>A0ABN9PWB9_9DINO</name>
<organism evidence="1 2">
    <name type="scientific">Prorocentrum cordatum</name>
    <dbReference type="NCBI Taxonomy" id="2364126"/>
    <lineage>
        <taxon>Eukaryota</taxon>
        <taxon>Sar</taxon>
        <taxon>Alveolata</taxon>
        <taxon>Dinophyceae</taxon>
        <taxon>Prorocentrales</taxon>
        <taxon>Prorocentraceae</taxon>
        <taxon>Prorocentrum</taxon>
    </lineage>
</organism>
<protein>
    <recommendedName>
        <fullName evidence="3">Condensation domain-containing protein</fullName>
    </recommendedName>
</protein>
<dbReference type="SUPFAM" id="SSF52777">
    <property type="entry name" value="CoA-dependent acyltransferases"/>
    <property type="match status" value="1"/>
</dbReference>
<evidence type="ECO:0000313" key="1">
    <source>
        <dbReference type="EMBL" id="CAK0797567.1"/>
    </source>
</evidence>
<sequence length="517" mass="57019">EELLLAVGEQPRADPRPRQAAPPLGGGAASRAVYFAPSQWRGRCAWLYEAEGLWDPELFRRAARRLVDRHEGLRFTLVDPPELLVFASVPAGLQVALWPFLREHLGRCSWPGWAVRAAGWLSAAACKAVAFGLKGGWPRVGPAAGPGGGAEEPAVRCVRCASWEEVKRGMQAQGREYVPPFALGLYLLEAEGGGPAKSFLHIVCTHAFSDGFTCFPLIADLAELYEAEVAALAGERCDPAPPLPCAFGVLERRLFEALELQPFDVAPEQVSMRCTEFYVPLCPSIKEPGQYNHHVQFDAGAVALLRQCGRSYAAPLDVVLLSCVTTALLRAGVSDAAGRLTGFPRVADHPRQLLSLALYAPMRDGAHQEAMVGLFSDWRELKVASAPGDGATVLGELVRLVQQIRGRRWGKFDAMQNSQRVLVNILALDERPRGACALRQTRAHEWWPDKDEGRTRQYRSSALRPMRLTLEQYELTTWWLSLDLAEDSFPPHWCRMFVANLERTVGELVNAPFTPVV</sequence>
<comment type="caution">
    <text evidence="1">The sequence shown here is derived from an EMBL/GenBank/DDBJ whole genome shotgun (WGS) entry which is preliminary data.</text>
</comment>
<reference evidence="1" key="1">
    <citation type="submission" date="2023-10" db="EMBL/GenBank/DDBJ databases">
        <authorList>
            <person name="Chen Y."/>
            <person name="Shah S."/>
            <person name="Dougan E. K."/>
            <person name="Thang M."/>
            <person name="Chan C."/>
        </authorList>
    </citation>
    <scope>NUCLEOTIDE SEQUENCE [LARGE SCALE GENOMIC DNA]</scope>
</reference>
<keyword evidence="2" id="KW-1185">Reference proteome</keyword>
<gene>
    <name evidence="1" type="ORF">PCOR1329_LOCUS6609</name>
</gene>
<proteinExistence type="predicted"/>
<dbReference type="EMBL" id="CAUYUJ010001777">
    <property type="protein sequence ID" value="CAK0797567.1"/>
    <property type="molecule type" value="Genomic_DNA"/>
</dbReference>
<dbReference type="Gene3D" id="3.30.559.10">
    <property type="entry name" value="Chloramphenicol acetyltransferase-like domain"/>
    <property type="match status" value="1"/>
</dbReference>
<feature type="non-terminal residue" evidence="1">
    <location>
        <position position="1"/>
    </location>
</feature>